<keyword evidence="5" id="KW-0158">Chromosome</keyword>
<organism evidence="12 13">
    <name type="scientific">Paramuricea clavata</name>
    <name type="common">Red gorgonian</name>
    <name type="synonym">Violescent sea-whip</name>
    <dbReference type="NCBI Taxonomy" id="317549"/>
    <lineage>
        <taxon>Eukaryota</taxon>
        <taxon>Metazoa</taxon>
        <taxon>Cnidaria</taxon>
        <taxon>Anthozoa</taxon>
        <taxon>Octocorallia</taxon>
        <taxon>Malacalcyonacea</taxon>
        <taxon>Plexauridae</taxon>
        <taxon>Paramuricea</taxon>
    </lineage>
</organism>
<evidence type="ECO:0000256" key="1">
    <source>
        <dbReference type="ARBA" id="ARBA00004123"/>
    </source>
</evidence>
<feature type="coiled-coil region" evidence="10">
    <location>
        <begin position="261"/>
        <end position="302"/>
    </location>
</feature>
<comment type="caution">
    <text evidence="12">The sequence shown here is derived from an EMBL/GenBank/DDBJ whole genome shotgun (WGS) entry which is preliminary data.</text>
</comment>
<dbReference type="Pfam" id="PF13097">
    <property type="entry name" value="CENP-U"/>
    <property type="match status" value="1"/>
</dbReference>
<dbReference type="AlphaFoldDB" id="A0A6S7KB41"/>
<accession>A0A6S7KB41</accession>
<dbReference type="GO" id="GO:0005634">
    <property type="term" value="C:nucleus"/>
    <property type="evidence" value="ECO:0007669"/>
    <property type="project" value="UniProtKB-SubCell"/>
</dbReference>
<evidence type="ECO:0000256" key="5">
    <source>
        <dbReference type="ARBA" id="ARBA00022454"/>
    </source>
</evidence>
<evidence type="ECO:0000256" key="9">
    <source>
        <dbReference type="ARBA" id="ARBA00031456"/>
    </source>
</evidence>
<feature type="region of interest" description="Disordered" evidence="11">
    <location>
        <begin position="316"/>
        <end position="335"/>
    </location>
</feature>
<reference evidence="12" key="1">
    <citation type="submission" date="2020-04" db="EMBL/GenBank/DDBJ databases">
        <authorList>
            <person name="Alioto T."/>
            <person name="Alioto T."/>
            <person name="Gomez Garrido J."/>
        </authorList>
    </citation>
    <scope>NUCLEOTIDE SEQUENCE</scope>
    <source>
        <strain evidence="12">A484AB</strain>
    </source>
</reference>
<sequence>MSDDGDGDGDVHIPSVSDDDDAPPPATSEKNNVVGAEPSSDIFHDAAAEFDDVRPMAVDDSPVKNELPQHANVEDSLPGGKESVSKTVLDNTLKKSSSRKQQDNHDRDDEDDSDDDLNIFEEKTPLRNKSPPQSVGLKSGLQSKQPRSVATRKRVVFDRRAKENKKPRFDEEEYEAQNFVRLFNADRGRKGGATDVTDLDIVLTNIEEVALEIKCKTDSAVNKKLVREAFIQIRQIFSDTIDIYKEKKYLQSATTKTNSRIKRMRQELLDIQDKRKEGEAKLNKLKSECNTIERRIKSKEEAYNFLTEFEQFQDDLRKSDPDHNSGEEYRGDESLPSLLCEGSGYLSTERQLRNINDKLQLWLDKNNT</sequence>
<evidence type="ECO:0000313" key="13">
    <source>
        <dbReference type="Proteomes" id="UP001152795"/>
    </source>
</evidence>
<dbReference type="Proteomes" id="UP001152795">
    <property type="component" value="Unassembled WGS sequence"/>
</dbReference>
<evidence type="ECO:0000256" key="8">
    <source>
        <dbReference type="ARBA" id="ARBA00023328"/>
    </source>
</evidence>
<evidence type="ECO:0000256" key="11">
    <source>
        <dbReference type="SAM" id="MobiDB-lite"/>
    </source>
</evidence>
<comment type="similarity">
    <text evidence="3">Belongs to the CENP-U/AME1 family.</text>
</comment>
<evidence type="ECO:0000256" key="4">
    <source>
        <dbReference type="ARBA" id="ARBA00016402"/>
    </source>
</evidence>
<proteinExistence type="inferred from homology"/>
<name>A0A6S7KB41_PARCT</name>
<feature type="compositionally biased region" description="Basic and acidic residues" evidence="11">
    <location>
        <begin position="316"/>
        <end position="333"/>
    </location>
</feature>
<keyword evidence="6 10" id="KW-0175">Coiled coil</keyword>
<evidence type="ECO:0000256" key="10">
    <source>
        <dbReference type="SAM" id="Coils"/>
    </source>
</evidence>
<dbReference type="PANTHER" id="PTHR32222:SF1">
    <property type="entry name" value="CENTROMERE PROTEIN U"/>
    <property type="match status" value="1"/>
</dbReference>
<feature type="compositionally biased region" description="Acidic residues" evidence="11">
    <location>
        <begin position="108"/>
        <end position="119"/>
    </location>
</feature>
<dbReference type="PANTHER" id="PTHR32222">
    <property type="entry name" value="CENTROMERE PROTEIN U"/>
    <property type="match status" value="1"/>
</dbReference>
<evidence type="ECO:0000256" key="3">
    <source>
        <dbReference type="ARBA" id="ARBA00010440"/>
    </source>
</evidence>
<dbReference type="OrthoDB" id="5980725at2759"/>
<comment type="subcellular location">
    <subcellularLocation>
        <location evidence="2">Chromosome</location>
        <location evidence="2">Centromere</location>
    </subcellularLocation>
    <subcellularLocation>
        <location evidence="1">Nucleus</location>
    </subcellularLocation>
</comment>
<evidence type="ECO:0000313" key="12">
    <source>
        <dbReference type="EMBL" id="CAB4024872.1"/>
    </source>
</evidence>
<evidence type="ECO:0000256" key="2">
    <source>
        <dbReference type="ARBA" id="ARBA00004584"/>
    </source>
</evidence>
<keyword evidence="13" id="KW-1185">Reference proteome</keyword>
<gene>
    <name evidence="12" type="ORF">PACLA_8A059070</name>
</gene>
<dbReference type="InterPro" id="IPR025214">
    <property type="entry name" value="CENP-U"/>
</dbReference>
<evidence type="ECO:0000256" key="7">
    <source>
        <dbReference type="ARBA" id="ARBA00023242"/>
    </source>
</evidence>
<protein>
    <recommendedName>
        <fullName evidence="4">Centromere protein U</fullName>
    </recommendedName>
    <alternativeName>
        <fullName evidence="9">MLF1-interacting protein</fullName>
    </alternativeName>
</protein>
<feature type="region of interest" description="Disordered" evidence="11">
    <location>
        <begin position="1"/>
        <end position="151"/>
    </location>
</feature>
<keyword evidence="7" id="KW-0539">Nucleus</keyword>
<dbReference type="GO" id="GO:0000775">
    <property type="term" value="C:chromosome, centromeric region"/>
    <property type="evidence" value="ECO:0007669"/>
    <property type="project" value="UniProtKB-SubCell"/>
</dbReference>
<dbReference type="EMBL" id="CACRXK020013277">
    <property type="protein sequence ID" value="CAB4024872.1"/>
    <property type="molecule type" value="Genomic_DNA"/>
</dbReference>
<keyword evidence="8" id="KW-0137">Centromere</keyword>
<evidence type="ECO:0000256" key="6">
    <source>
        <dbReference type="ARBA" id="ARBA00023054"/>
    </source>
</evidence>
<feature type="compositionally biased region" description="Basic and acidic residues" evidence="11">
    <location>
        <begin position="42"/>
        <end position="54"/>
    </location>
</feature>